<evidence type="ECO:0000256" key="6">
    <source>
        <dbReference type="ARBA" id="ARBA00022837"/>
    </source>
</evidence>
<dbReference type="Gene3D" id="1.10.520.10">
    <property type="match status" value="1"/>
</dbReference>
<evidence type="ECO:0000256" key="14">
    <source>
        <dbReference type="PIRSR" id="PIRSR600823-3"/>
    </source>
</evidence>
<evidence type="ECO:0000256" key="13">
    <source>
        <dbReference type="PIRSR" id="PIRSR600823-2"/>
    </source>
</evidence>
<feature type="active site" description="Proton acceptor" evidence="12">
    <location>
        <position position="84"/>
    </location>
</feature>
<dbReference type="GO" id="GO:0005576">
    <property type="term" value="C:extracellular region"/>
    <property type="evidence" value="ECO:0007669"/>
    <property type="project" value="UniProtKB-SubCell"/>
</dbReference>
<keyword evidence="17" id="KW-0732">Signal</keyword>
<dbReference type="InterPro" id="IPR033905">
    <property type="entry name" value="Secretory_peroxidase"/>
</dbReference>
<reference evidence="19" key="1">
    <citation type="submission" date="2017-07" db="EMBL/GenBank/DDBJ databases">
        <title>Taro Niue Genome Assembly and Annotation.</title>
        <authorList>
            <person name="Atibalentja N."/>
            <person name="Keating K."/>
            <person name="Fields C.J."/>
        </authorList>
    </citation>
    <scope>NUCLEOTIDE SEQUENCE</scope>
    <source>
        <strain evidence="19">Niue_2</strain>
        <tissue evidence="19">Leaf</tissue>
    </source>
</reference>
<protein>
    <recommendedName>
        <fullName evidence="17">Peroxidase</fullName>
        <ecNumber evidence="17">1.11.1.7</ecNumber>
    </recommendedName>
</protein>
<dbReference type="GO" id="GO:0006979">
    <property type="term" value="P:response to oxidative stress"/>
    <property type="evidence" value="ECO:0007669"/>
    <property type="project" value="UniProtKB-UniRule"/>
</dbReference>
<feature type="disulfide bond" evidence="16">
    <location>
        <begin position="53"/>
        <end position="133"/>
    </location>
</feature>
<dbReference type="GO" id="GO:0140825">
    <property type="term" value="F:lactoperoxidase activity"/>
    <property type="evidence" value="ECO:0007669"/>
    <property type="project" value="UniProtKB-EC"/>
</dbReference>
<evidence type="ECO:0000256" key="17">
    <source>
        <dbReference type="RuleBase" id="RU362060"/>
    </source>
</evidence>
<comment type="function">
    <text evidence="17">Removal of H(2)O(2), oxidation of toxic reductants, biosynthesis and degradation of lignin, suberization, auxin catabolism, response to environmental stresses such as wounding, pathogen attack and oxidative stress.</text>
</comment>
<dbReference type="PROSITE" id="PS00436">
    <property type="entry name" value="PEROXIDASE_2"/>
    <property type="match status" value="1"/>
</dbReference>
<dbReference type="SUPFAM" id="SSF48113">
    <property type="entry name" value="Heme-dependent peroxidases"/>
    <property type="match status" value="1"/>
</dbReference>
<comment type="caution">
    <text evidence="19">The sequence shown here is derived from an EMBL/GenBank/DDBJ whole genome shotgun (WGS) entry which is preliminary data.</text>
</comment>
<dbReference type="GO" id="GO:0046872">
    <property type="term" value="F:metal ion binding"/>
    <property type="evidence" value="ECO:0007669"/>
    <property type="project" value="UniProtKB-UniRule"/>
</dbReference>
<dbReference type="InterPro" id="IPR010255">
    <property type="entry name" value="Haem_peroxidase_sf"/>
</dbReference>
<evidence type="ECO:0000256" key="7">
    <source>
        <dbReference type="ARBA" id="ARBA00023002"/>
    </source>
</evidence>
<dbReference type="InterPro" id="IPR000823">
    <property type="entry name" value="Peroxidase_pln"/>
</dbReference>
<dbReference type="OrthoDB" id="2113341at2759"/>
<feature type="binding site" evidence="14">
    <location>
        <position position="106"/>
    </location>
    <ligand>
        <name>Ca(2+)</name>
        <dbReference type="ChEBI" id="CHEBI:29108"/>
        <label>1</label>
    </ligand>
</feature>
<keyword evidence="9 16" id="KW-1015">Disulfide bond</keyword>
<dbReference type="PANTHER" id="PTHR31388:SF28">
    <property type="entry name" value="PEROXIDASE 40"/>
    <property type="match status" value="1"/>
</dbReference>
<comment type="similarity">
    <text evidence="17">Belongs to the peroxidase family. Classical plant (class III) peroxidase subfamily.</text>
</comment>
<sequence>TDRSSREEMVLLLAYVLLVLTLPTAPSALTKDCLGGGVEVSWSLQINVYQTSCPTAEDIIFSGVQKAVAGDPRMAASLLRLHFHDCFVSGCDASVLLDDTAAFVGEKTAGPNANSLRGFEVVDGIKSELEMACPGTVSCADVLAVAARDAVALVRSSIHVNCTFVDDVDQSGGPTWEVELGRKDSLTASKSEANNNIPSPNSDVKTLVDRFNNVGLSQRDMVALAGGHTIGNARCATFSSRLSGLAGSDSGVLPGAGQPDFLVSLQQLCSDGNSTKLAQLDLVTPAAFDNQYYANLLGGFGLLASDQALVAGDEGVLALVETYAVDPAAFFEDFKESMVSMGRLRPPAGKGGEVRRNCGVVN</sequence>
<keyword evidence="7 17" id="KW-0560">Oxidoreductase</keyword>
<feature type="signal peptide" evidence="17">
    <location>
        <begin position="1"/>
        <end position="21"/>
    </location>
</feature>
<proteinExistence type="inferred from homology"/>
<feature type="binding site" evidence="14">
    <location>
        <position position="88"/>
    </location>
    <ligand>
        <name>Ca(2+)</name>
        <dbReference type="ChEBI" id="CHEBI:29108"/>
        <label>1</label>
    </ligand>
</feature>
<feature type="binding site" evidence="13">
    <location>
        <position position="198"/>
    </location>
    <ligand>
        <name>substrate</name>
    </ligand>
</feature>
<accession>A0A843VF24</accession>
<dbReference type="GO" id="GO:0020037">
    <property type="term" value="F:heme binding"/>
    <property type="evidence" value="ECO:0007669"/>
    <property type="project" value="UniProtKB-UniRule"/>
</dbReference>
<feature type="disulfide bond" evidence="16">
    <location>
        <begin position="235"/>
        <end position="269"/>
    </location>
</feature>
<evidence type="ECO:0000256" key="2">
    <source>
        <dbReference type="ARBA" id="ARBA00006873"/>
    </source>
</evidence>
<comment type="subcellular location">
    <subcellularLocation>
        <location evidence="17">Secreted</location>
    </subcellularLocation>
</comment>
<dbReference type="EMBL" id="NMUH01001515">
    <property type="protein sequence ID" value="MQL93087.1"/>
    <property type="molecule type" value="Genomic_DNA"/>
</dbReference>
<keyword evidence="17" id="KW-0964">Secreted</keyword>
<comment type="similarity">
    <text evidence="2">Belongs to the peroxidase family. Ascorbate peroxidase subfamily.</text>
</comment>
<feature type="chain" id="PRO_5033098750" description="Peroxidase" evidence="17">
    <location>
        <begin position="22"/>
        <end position="362"/>
    </location>
</feature>
<feature type="binding site" evidence="14">
    <location>
        <position position="229"/>
    </location>
    <ligand>
        <name>Ca(2+)</name>
        <dbReference type="ChEBI" id="CHEBI:29108"/>
        <label>2</label>
    </ligand>
</feature>
<evidence type="ECO:0000313" key="19">
    <source>
        <dbReference type="EMBL" id="MQL93087.1"/>
    </source>
</evidence>
<keyword evidence="20" id="KW-1185">Reference proteome</keyword>
<dbReference type="PRINTS" id="PR00458">
    <property type="entry name" value="PEROXIDASE"/>
</dbReference>
<evidence type="ECO:0000256" key="9">
    <source>
        <dbReference type="ARBA" id="ARBA00023157"/>
    </source>
</evidence>
<keyword evidence="10" id="KW-0873">Pyrrolidone carboxylic acid</keyword>
<dbReference type="PANTHER" id="PTHR31388">
    <property type="entry name" value="PEROXIDASE 72-RELATED"/>
    <property type="match status" value="1"/>
</dbReference>
<dbReference type="PROSITE" id="PS00435">
    <property type="entry name" value="PEROXIDASE_1"/>
    <property type="match status" value="1"/>
</dbReference>
<evidence type="ECO:0000256" key="3">
    <source>
        <dbReference type="ARBA" id="ARBA00022559"/>
    </source>
</evidence>
<evidence type="ECO:0000256" key="11">
    <source>
        <dbReference type="ARBA" id="ARBA00023324"/>
    </source>
</evidence>
<evidence type="ECO:0000256" key="1">
    <source>
        <dbReference type="ARBA" id="ARBA00000189"/>
    </source>
</evidence>
<dbReference type="EC" id="1.11.1.7" evidence="17"/>
<feature type="disulfide bond" evidence="16">
    <location>
        <begin position="86"/>
        <end position="91"/>
    </location>
</feature>
<evidence type="ECO:0000259" key="18">
    <source>
        <dbReference type="PROSITE" id="PS50873"/>
    </source>
</evidence>
<dbReference type="Gene3D" id="1.10.420.10">
    <property type="entry name" value="Peroxidase, domain 2"/>
    <property type="match status" value="1"/>
</dbReference>
<feature type="binding site" description="axial binding residue" evidence="14">
    <location>
        <position position="228"/>
    </location>
    <ligand>
        <name>heme b</name>
        <dbReference type="ChEBI" id="CHEBI:60344"/>
    </ligand>
    <ligandPart>
        <name>Fe</name>
        <dbReference type="ChEBI" id="CHEBI:18248"/>
    </ligandPart>
</feature>
<evidence type="ECO:0000256" key="5">
    <source>
        <dbReference type="ARBA" id="ARBA00022723"/>
    </source>
</evidence>
<feature type="binding site" evidence="14">
    <location>
        <position position="92"/>
    </location>
    <ligand>
        <name>Ca(2+)</name>
        <dbReference type="ChEBI" id="CHEBI:29108"/>
        <label>1</label>
    </ligand>
</feature>
<feature type="binding site" evidence="14">
    <location>
        <position position="289"/>
    </location>
    <ligand>
        <name>Ca(2+)</name>
        <dbReference type="ChEBI" id="CHEBI:29108"/>
        <label>2</label>
    </ligand>
</feature>
<keyword evidence="6 14" id="KW-0106">Calcium</keyword>
<evidence type="ECO:0000256" key="16">
    <source>
        <dbReference type="PIRSR" id="PIRSR600823-5"/>
    </source>
</evidence>
<gene>
    <name evidence="19" type="ORF">Taro_025720</name>
</gene>
<keyword evidence="3 17" id="KW-0575">Peroxidase</keyword>
<dbReference type="PROSITE" id="PS50873">
    <property type="entry name" value="PEROXIDASE_4"/>
    <property type="match status" value="1"/>
</dbReference>
<keyword evidence="8 14" id="KW-0408">Iron</keyword>
<feature type="disulfide bond" evidence="16">
    <location>
        <begin position="139"/>
        <end position="358"/>
    </location>
</feature>
<feature type="binding site" evidence="14">
    <location>
        <position position="281"/>
    </location>
    <ligand>
        <name>Ca(2+)</name>
        <dbReference type="ChEBI" id="CHEBI:29108"/>
        <label>2</label>
    </ligand>
</feature>
<dbReference type="PRINTS" id="PR00461">
    <property type="entry name" value="PLPEROXIDASE"/>
</dbReference>
<dbReference type="InterPro" id="IPR019794">
    <property type="entry name" value="Peroxidases_AS"/>
</dbReference>
<keyword evidence="11 17" id="KW-0376">Hydrogen peroxide</keyword>
<feature type="binding site" evidence="14">
    <location>
        <position position="284"/>
    </location>
    <ligand>
        <name>Ca(2+)</name>
        <dbReference type="ChEBI" id="CHEBI:29108"/>
        <label>2</label>
    </ligand>
</feature>
<comment type="cofactor">
    <cofactor evidence="14 17">
        <name>Ca(2+)</name>
        <dbReference type="ChEBI" id="CHEBI:29108"/>
    </cofactor>
    <text evidence="14 17">Binds 2 calcium ions per subunit.</text>
</comment>
<evidence type="ECO:0000256" key="8">
    <source>
        <dbReference type="ARBA" id="ARBA00023004"/>
    </source>
</evidence>
<feature type="binding site" evidence="14">
    <location>
        <position position="90"/>
    </location>
    <ligand>
        <name>Ca(2+)</name>
        <dbReference type="ChEBI" id="CHEBI:29108"/>
        <label>1</label>
    </ligand>
</feature>
<evidence type="ECO:0000256" key="12">
    <source>
        <dbReference type="PIRSR" id="PIRSR600823-1"/>
    </source>
</evidence>
<dbReference type="Proteomes" id="UP000652761">
    <property type="component" value="Unassembled WGS sequence"/>
</dbReference>
<evidence type="ECO:0000256" key="4">
    <source>
        <dbReference type="ARBA" id="ARBA00022617"/>
    </source>
</evidence>
<dbReference type="GO" id="GO:0042744">
    <property type="term" value="P:hydrogen peroxide catabolic process"/>
    <property type="evidence" value="ECO:0007669"/>
    <property type="project" value="UniProtKB-KW"/>
</dbReference>
<dbReference type="CDD" id="cd00693">
    <property type="entry name" value="secretory_peroxidase"/>
    <property type="match status" value="1"/>
</dbReference>
<dbReference type="InterPro" id="IPR002016">
    <property type="entry name" value="Haem_peroxidase"/>
</dbReference>
<name>A0A843VF24_COLES</name>
<evidence type="ECO:0000256" key="10">
    <source>
        <dbReference type="ARBA" id="ARBA00023283"/>
    </source>
</evidence>
<comment type="cofactor">
    <cofactor evidence="14 17">
        <name>heme b</name>
        <dbReference type="ChEBI" id="CHEBI:60344"/>
    </cofactor>
    <text evidence="14 17">Binds 1 heme b (iron(II)-protoporphyrin IX) group per subunit.</text>
</comment>
<feature type="domain" description="Plant heme peroxidase family profile" evidence="18">
    <location>
        <begin position="43"/>
        <end position="362"/>
    </location>
</feature>
<keyword evidence="5 14" id="KW-0479">Metal-binding</keyword>
<dbReference type="Pfam" id="PF00141">
    <property type="entry name" value="peroxidase"/>
    <property type="match status" value="1"/>
</dbReference>
<organism evidence="19 20">
    <name type="scientific">Colocasia esculenta</name>
    <name type="common">Wild taro</name>
    <name type="synonym">Arum esculentum</name>
    <dbReference type="NCBI Taxonomy" id="4460"/>
    <lineage>
        <taxon>Eukaryota</taxon>
        <taxon>Viridiplantae</taxon>
        <taxon>Streptophyta</taxon>
        <taxon>Embryophyta</taxon>
        <taxon>Tracheophyta</taxon>
        <taxon>Spermatophyta</taxon>
        <taxon>Magnoliopsida</taxon>
        <taxon>Liliopsida</taxon>
        <taxon>Araceae</taxon>
        <taxon>Aroideae</taxon>
        <taxon>Colocasieae</taxon>
        <taxon>Colocasia</taxon>
    </lineage>
</organism>
<dbReference type="InterPro" id="IPR019793">
    <property type="entry name" value="Peroxidases_heam-ligand_BS"/>
</dbReference>
<dbReference type="AlphaFoldDB" id="A0A843VF24"/>
<feature type="site" description="Transition state stabilizer" evidence="15">
    <location>
        <position position="80"/>
    </location>
</feature>
<feature type="binding site" evidence="14">
    <location>
        <position position="94"/>
    </location>
    <ligand>
        <name>Ca(2+)</name>
        <dbReference type="ChEBI" id="CHEBI:29108"/>
        <label>1</label>
    </ligand>
</feature>
<feature type="binding site" evidence="14">
    <location>
        <position position="85"/>
    </location>
    <ligand>
        <name>Ca(2+)</name>
        <dbReference type="ChEBI" id="CHEBI:29108"/>
        <label>1</label>
    </ligand>
</feature>
<evidence type="ECO:0000313" key="20">
    <source>
        <dbReference type="Proteomes" id="UP000652761"/>
    </source>
</evidence>
<dbReference type="FunFam" id="1.10.420.10:FF:000001">
    <property type="entry name" value="Peroxidase"/>
    <property type="match status" value="1"/>
</dbReference>
<feature type="non-terminal residue" evidence="19">
    <location>
        <position position="1"/>
    </location>
</feature>
<evidence type="ECO:0000256" key="15">
    <source>
        <dbReference type="PIRSR" id="PIRSR600823-4"/>
    </source>
</evidence>
<keyword evidence="4 17" id="KW-0349">Heme</keyword>
<comment type="catalytic activity">
    <reaction evidence="1 17">
        <text>2 a phenolic donor + H2O2 = 2 a phenolic radical donor + 2 H2O</text>
        <dbReference type="Rhea" id="RHEA:56136"/>
        <dbReference type="ChEBI" id="CHEBI:15377"/>
        <dbReference type="ChEBI" id="CHEBI:16240"/>
        <dbReference type="ChEBI" id="CHEBI:139520"/>
        <dbReference type="ChEBI" id="CHEBI:139521"/>
        <dbReference type="EC" id="1.11.1.7"/>
    </reaction>
</comment>